<evidence type="ECO:0000256" key="6">
    <source>
        <dbReference type="SAM" id="Phobius"/>
    </source>
</evidence>
<evidence type="ECO:0000256" key="4">
    <source>
        <dbReference type="ARBA" id="ARBA00022989"/>
    </source>
</evidence>
<keyword evidence="4 6" id="KW-1133">Transmembrane helix</keyword>
<proteinExistence type="predicted"/>
<protein>
    <recommendedName>
        <fullName evidence="8">Polysaccharide biosynthesis protein</fullName>
    </recommendedName>
</protein>
<dbReference type="EMBL" id="BARS01017640">
    <property type="protein sequence ID" value="GAF86487.1"/>
    <property type="molecule type" value="Genomic_DNA"/>
</dbReference>
<dbReference type="GO" id="GO:0005886">
    <property type="term" value="C:plasma membrane"/>
    <property type="evidence" value="ECO:0007669"/>
    <property type="project" value="UniProtKB-SubCell"/>
</dbReference>
<dbReference type="InterPro" id="IPR050833">
    <property type="entry name" value="Poly_Biosynth_Transport"/>
</dbReference>
<sequence>MAVDINQLKRKSVAGVVSYSVRSVAVYLIAIVATALLSAYLDPDEFGIYFIVTSLIGVFTFLSDVGLAAALVQKKSEPTVEEMRTTFVVQQVLAFTIFFLAFALTPIWRRYTDLGQEGIQLLYVLAFSFV</sequence>
<dbReference type="PANTHER" id="PTHR30250">
    <property type="entry name" value="PST FAMILY PREDICTED COLANIC ACID TRANSPORTER"/>
    <property type="match status" value="1"/>
</dbReference>
<evidence type="ECO:0000313" key="7">
    <source>
        <dbReference type="EMBL" id="GAF86487.1"/>
    </source>
</evidence>
<evidence type="ECO:0000256" key="5">
    <source>
        <dbReference type="ARBA" id="ARBA00023136"/>
    </source>
</evidence>
<organism evidence="7">
    <name type="scientific">marine sediment metagenome</name>
    <dbReference type="NCBI Taxonomy" id="412755"/>
    <lineage>
        <taxon>unclassified sequences</taxon>
        <taxon>metagenomes</taxon>
        <taxon>ecological metagenomes</taxon>
    </lineage>
</organism>
<comment type="caution">
    <text evidence="7">The sequence shown here is derived from an EMBL/GenBank/DDBJ whole genome shotgun (WGS) entry which is preliminary data.</text>
</comment>
<evidence type="ECO:0008006" key="8">
    <source>
        <dbReference type="Google" id="ProtNLM"/>
    </source>
</evidence>
<dbReference type="Pfam" id="PF13440">
    <property type="entry name" value="Polysacc_synt_3"/>
    <property type="match status" value="1"/>
</dbReference>
<feature type="transmembrane region" description="Helical" evidence="6">
    <location>
        <begin position="92"/>
        <end position="108"/>
    </location>
</feature>
<reference evidence="7" key="1">
    <citation type="journal article" date="2014" name="Front. Microbiol.">
        <title>High frequency of phylogenetically diverse reductive dehalogenase-homologous genes in deep subseafloor sedimentary metagenomes.</title>
        <authorList>
            <person name="Kawai M."/>
            <person name="Futagami T."/>
            <person name="Toyoda A."/>
            <person name="Takaki Y."/>
            <person name="Nishi S."/>
            <person name="Hori S."/>
            <person name="Arai W."/>
            <person name="Tsubouchi T."/>
            <person name="Morono Y."/>
            <person name="Uchiyama I."/>
            <person name="Ito T."/>
            <person name="Fujiyama A."/>
            <person name="Inagaki F."/>
            <person name="Takami H."/>
        </authorList>
    </citation>
    <scope>NUCLEOTIDE SEQUENCE</scope>
    <source>
        <strain evidence="7">Expedition CK06-06</strain>
    </source>
</reference>
<name>X0TEB0_9ZZZZ</name>
<keyword evidence="2" id="KW-1003">Cell membrane</keyword>
<evidence type="ECO:0000256" key="3">
    <source>
        <dbReference type="ARBA" id="ARBA00022692"/>
    </source>
</evidence>
<feature type="non-terminal residue" evidence="7">
    <location>
        <position position="130"/>
    </location>
</feature>
<evidence type="ECO:0000256" key="2">
    <source>
        <dbReference type="ARBA" id="ARBA00022475"/>
    </source>
</evidence>
<evidence type="ECO:0000256" key="1">
    <source>
        <dbReference type="ARBA" id="ARBA00004651"/>
    </source>
</evidence>
<dbReference type="AlphaFoldDB" id="X0TEB0"/>
<keyword evidence="3 6" id="KW-0812">Transmembrane</keyword>
<feature type="transmembrane region" description="Helical" evidence="6">
    <location>
        <begin position="21"/>
        <end position="41"/>
    </location>
</feature>
<keyword evidence="5 6" id="KW-0472">Membrane</keyword>
<gene>
    <name evidence="7" type="ORF">S01H1_28827</name>
</gene>
<comment type="subcellular location">
    <subcellularLocation>
        <location evidence="1">Cell membrane</location>
        <topology evidence="1">Multi-pass membrane protein</topology>
    </subcellularLocation>
</comment>
<accession>X0TEB0</accession>
<dbReference type="PANTHER" id="PTHR30250:SF11">
    <property type="entry name" value="O-ANTIGEN TRANSPORTER-RELATED"/>
    <property type="match status" value="1"/>
</dbReference>
<feature type="transmembrane region" description="Helical" evidence="6">
    <location>
        <begin position="47"/>
        <end position="72"/>
    </location>
</feature>